<proteinExistence type="predicted"/>
<feature type="compositionally biased region" description="Polar residues" evidence="1">
    <location>
        <begin position="144"/>
        <end position="178"/>
    </location>
</feature>
<comment type="caution">
    <text evidence="2">The sequence shown here is derived from an EMBL/GenBank/DDBJ whole genome shotgun (WGS) entry which is preliminary data.</text>
</comment>
<dbReference type="Proteomes" id="UP000037904">
    <property type="component" value="Unassembled WGS sequence"/>
</dbReference>
<organism evidence="2 3">
    <name type="scientific">Fusarium langsethiae</name>
    <dbReference type="NCBI Taxonomy" id="179993"/>
    <lineage>
        <taxon>Eukaryota</taxon>
        <taxon>Fungi</taxon>
        <taxon>Dikarya</taxon>
        <taxon>Ascomycota</taxon>
        <taxon>Pezizomycotina</taxon>
        <taxon>Sordariomycetes</taxon>
        <taxon>Hypocreomycetidae</taxon>
        <taxon>Hypocreales</taxon>
        <taxon>Nectriaceae</taxon>
        <taxon>Fusarium</taxon>
    </lineage>
</organism>
<dbReference type="OrthoDB" id="5093396at2759"/>
<gene>
    <name evidence="2" type="ORF">FLAG1_11994</name>
</gene>
<feature type="region of interest" description="Disordered" evidence="1">
    <location>
        <begin position="144"/>
        <end position="206"/>
    </location>
</feature>
<evidence type="ECO:0000313" key="3">
    <source>
        <dbReference type="Proteomes" id="UP000037904"/>
    </source>
</evidence>
<keyword evidence="3" id="KW-1185">Reference proteome</keyword>
<reference evidence="2 3" key="1">
    <citation type="submission" date="2015-04" db="EMBL/GenBank/DDBJ databases">
        <title>The draft genome sequence of Fusarium langsethiae, a T-2/HT-2 mycotoxin producer.</title>
        <authorList>
            <person name="Lysoe E."/>
            <person name="Divon H.H."/>
            <person name="Terzi V."/>
            <person name="Orru L."/>
            <person name="Lamontanara A."/>
            <person name="Kolseth A.-K."/>
            <person name="Frandsen R.J."/>
            <person name="Nielsen K."/>
            <person name="Thrane U."/>
        </authorList>
    </citation>
    <scope>NUCLEOTIDE SEQUENCE [LARGE SCALE GENOMIC DNA]</scope>
    <source>
        <strain evidence="2 3">Fl201059</strain>
    </source>
</reference>
<dbReference type="EMBL" id="JXCE01001254">
    <property type="protein sequence ID" value="KPA35317.1"/>
    <property type="molecule type" value="Genomic_DNA"/>
</dbReference>
<accession>A0A0N0DAG6</accession>
<sequence>MTSPSTYQKAPTKATMDFTLLDHRSASIFDELYPEQIKAAKSIKNQTGRYPWELIPEANDEGWLSGDTLTSLDRLIRLWELMGDNVCLDKLLGIFSPNNERHDRTWGRLLLRPEIVAVQDGLFPAPRVWPLTQSSSLPPSDWTLSQIRPQSSPPWEQKQTTTTLTEVGSISPPASSADGSIEPDEVFDDAPIGTTPTQECEKDNSSPVDWARKCLGTRVKDATRHIEMLLNTVKSNADIILEKLGVERDDGASIIILSKEIRDITTHAYKSRWADAATAKEDIPHIEKLIEASEACQQSKDFDQSFGIARHVIARQLKVLKPLLQHARDATALATKSKVAQVEACEELEQIVTQLKKVDGKIEE</sequence>
<dbReference type="AlphaFoldDB" id="A0A0N0DAG6"/>
<evidence type="ECO:0000313" key="2">
    <source>
        <dbReference type="EMBL" id="KPA35317.1"/>
    </source>
</evidence>
<protein>
    <submittedName>
        <fullName evidence="2">Uncharacterized protein</fullName>
    </submittedName>
</protein>
<evidence type="ECO:0000256" key="1">
    <source>
        <dbReference type="SAM" id="MobiDB-lite"/>
    </source>
</evidence>
<name>A0A0N0DAG6_FUSLA</name>